<comment type="caution">
    <text evidence="3">The sequence shown here is derived from an EMBL/GenBank/DDBJ whole genome shotgun (WGS) entry which is preliminary data.</text>
</comment>
<feature type="signal peptide" evidence="1">
    <location>
        <begin position="1"/>
        <end position="23"/>
    </location>
</feature>
<name>A0ABS1JNX6_9BURK</name>
<dbReference type="CDD" id="cd15482">
    <property type="entry name" value="Sialidase_non-viral"/>
    <property type="match status" value="1"/>
</dbReference>
<dbReference type="PROSITE" id="PS51257">
    <property type="entry name" value="PROKAR_LIPOPROTEIN"/>
    <property type="match status" value="1"/>
</dbReference>
<dbReference type="EMBL" id="JAEQND010000006">
    <property type="protein sequence ID" value="MBL0425962.1"/>
    <property type="molecule type" value="Genomic_DNA"/>
</dbReference>
<dbReference type="PANTHER" id="PTHR43752">
    <property type="entry name" value="BNR/ASP-BOX REPEAT FAMILY PROTEIN"/>
    <property type="match status" value="1"/>
</dbReference>
<protein>
    <submittedName>
        <fullName evidence="3">Exo-alpha-sialidase</fullName>
    </submittedName>
</protein>
<keyword evidence="4" id="KW-1185">Reference proteome</keyword>
<dbReference type="Proteomes" id="UP000622707">
    <property type="component" value="Unassembled WGS sequence"/>
</dbReference>
<reference evidence="3 4" key="1">
    <citation type="journal article" date="2017" name="Int. J. Syst. Evol. Microbiol.">
        <title>Ramlibacter alkalitolerans sp. nov., alkali-tolerant bacterium isolated from soil of ginseng.</title>
        <authorList>
            <person name="Lee D.H."/>
            <person name="Cha C.J."/>
        </authorList>
    </citation>
    <scope>NUCLEOTIDE SEQUENCE [LARGE SCALE GENOMIC DNA]</scope>
    <source>
        <strain evidence="3 4">KACC 19305</strain>
    </source>
</reference>
<gene>
    <name evidence="3" type="ORF">JI746_12685</name>
</gene>
<accession>A0ABS1JNX6</accession>
<dbReference type="SUPFAM" id="SSF50939">
    <property type="entry name" value="Sialidases"/>
    <property type="match status" value="1"/>
</dbReference>
<evidence type="ECO:0000313" key="4">
    <source>
        <dbReference type="Proteomes" id="UP000622707"/>
    </source>
</evidence>
<evidence type="ECO:0000313" key="3">
    <source>
        <dbReference type="EMBL" id="MBL0425962.1"/>
    </source>
</evidence>
<sequence length="443" mass="48060">MLTTRRKLTALFLAATIAGCGGGSESSSPAGTTSTAAPAALSVPPQTVAPAALSVPPQSIPPAVVSVPQQTVSTVPAETDPSPPPDGSHVLLDLPLSGKDPARIDYQALPALGGTHALVSPIDSARTFQLHSYLTHHDGMFWAMWSHGVPGDTPGPLEDEPGQEVLYSTSKDGVNWGPARTLSGAPRDGYAFIARGFWIRNGELLALAANFKGKGAFGVNKDLQLQAFAWDRDTREWRLRETLYRDAINNFSPERLASGEWLMSRRDTRYNVYMLAGGDASIGDWLSIPVVKRLEVPGFVPDEPIWWEQGDSSLVSLFRDNAESKRIFFSTSNDSARTWTMPVKTNFPNATSKLFALKTGTGCRVLILNANPGVGRRDLHLATSQDGLVFRQLYSLSIPSPISTLQYPHAIEYDNALYITFSRGKSSIELLRVPLTGELAQCR</sequence>
<evidence type="ECO:0000256" key="1">
    <source>
        <dbReference type="SAM" id="SignalP"/>
    </source>
</evidence>
<dbReference type="RefSeq" id="WP_201689899.1">
    <property type="nucleotide sequence ID" value="NZ_JAEQND010000006.1"/>
</dbReference>
<evidence type="ECO:0000259" key="2">
    <source>
        <dbReference type="Pfam" id="PF13088"/>
    </source>
</evidence>
<feature type="chain" id="PRO_5045365659" evidence="1">
    <location>
        <begin position="24"/>
        <end position="443"/>
    </location>
</feature>
<dbReference type="Pfam" id="PF13088">
    <property type="entry name" value="BNR_2"/>
    <property type="match status" value="1"/>
</dbReference>
<dbReference type="InterPro" id="IPR011040">
    <property type="entry name" value="Sialidase"/>
</dbReference>
<proteinExistence type="predicted"/>
<feature type="domain" description="Sialidase" evidence="2">
    <location>
        <begin position="303"/>
        <end position="416"/>
    </location>
</feature>
<dbReference type="PANTHER" id="PTHR43752:SF2">
    <property type="entry name" value="BNR_ASP-BOX REPEAT FAMILY PROTEIN"/>
    <property type="match status" value="1"/>
</dbReference>
<dbReference type="Gene3D" id="2.120.10.10">
    <property type="match status" value="1"/>
</dbReference>
<dbReference type="InterPro" id="IPR036278">
    <property type="entry name" value="Sialidase_sf"/>
</dbReference>
<organism evidence="3 4">
    <name type="scientific">Ramlibacter alkalitolerans</name>
    <dbReference type="NCBI Taxonomy" id="2039631"/>
    <lineage>
        <taxon>Bacteria</taxon>
        <taxon>Pseudomonadati</taxon>
        <taxon>Pseudomonadota</taxon>
        <taxon>Betaproteobacteria</taxon>
        <taxon>Burkholderiales</taxon>
        <taxon>Comamonadaceae</taxon>
        <taxon>Ramlibacter</taxon>
    </lineage>
</organism>
<keyword evidence="1" id="KW-0732">Signal</keyword>